<name>A0A1Q3B1N0_CEPFO</name>
<dbReference type="OrthoDB" id="851173at2759"/>
<evidence type="ECO:0000313" key="1">
    <source>
        <dbReference type="EMBL" id="GAV61917.1"/>
    </source>
</evidence>
<comment type="caution">
    <text evidence="1">The sequence shown here is derived from an EMBL/GenBank/DDBJ whole genome shotgun (WGS) entry which is preliminary data.</text>
</comment>
<dbReference type="AlphaFoldDB" id="A0A1Q3B1N0"/>
<keyword evidence="2" id="KW-1185">Reference proteome</keyword>
<dbReference type="EMBL" id="BDDD01000231">
    <property type="protein sequence ID" value="GAV61917.1"/>
    <property type="molecule type" value="Genomic_DNA"/>
</dbReference>
<reference evidence="2" key="1">
    <citation type="submission" date="2016-04" db="EMBL/GenBank/DDBJ databases">
        <title>Cephalotus genome sequencing.</title>
        <authorList>
            <person name="Fukushima K."/>
            <person name="Hasebe M."/>
            <person name="Fang X."/>
        </authorList>
    </citation>
    <scope>NUCLEOTIDE SEQUENCE [LARGE SCALE GENOMIC DNA]</scope>
    <source>
        <strain evidence="2">cv. St1</strain>
    </source>
</reference>
<evidence type="ECO:0000313" key="2">
    <source>
        <dbReference type="Proteomes" id="UP000187406"/>
    </source>
</evidence>
<gene>
    <name evidence="1" type="ORF">CFOL_v3_05442</name>
</gene>
<dbReference type="InParanoid" id="A0A1Q3B1N0"/>
<organism evidence="1 2">
    <name type="scientific">Cephalotus follicularis</name>
    <name type="common">Albany pitcher plant</name>
    <dbReference type="NCBI Taxonomy" id="3775"/>
    <lineage>
        <taxon>Eukaryota</taxon>
        <taxon>Viridiplantae</taxon>
        <taxon>Streptophyta</taxon>
        <taxon>Embryophyta</taxon>
        <taxon>Tracheophyta</taxon>
        <taxon>Spermatophyta</taxon>
        <taxon>Magnoliopsida</taxon>
        <taxon>eudicotyledons</taxon>
        <taxon>Gunneridae</taxon>
        <taxon>Pentapetalae</taxon>
        <taxon>rosids</taxon>
        <taxon>fabids</taxon>
        <taxon>Oxalidales</taxon>
        <taxon>Cephalotaceae</taxon>
        <taxon>Cephalotus</taxon>
    </lineage>
</organism>
<dbReference type="Proteomes" id="UP000187406">
    <property type="component" value="Unassembled WGS sequence"/>
</dbReference>
<protein>
    <submittedName>
        <fullName evidence="1">Uncharacterized protein</fullName>
    </submittedName>
</protein>
<sequence>METRLMAYEMEGIRIRLKFQNCLTVNCDGGKGGLAMLWDDSMLATVNSYSSNYIDLLIGGENQLGTWRLTGIYGHLEVRKRGETWNFKNRGFAWETLMKS</sequence>
<proteinExistence type="predicted"/>
<accession>A0A1Q3B1N0</accession>